<evidence type="ECO:0000256" key="1">
    <source>
        <dbReference type="ARBA" id="ARBA00011738"/>
    </source>
</evidence>
<keyword evidence="5" id="KW-1185">Reference proteome</keyword>
<dbReference type="Proteomes" id="UP000231658">
    <property type="component" value="Unassembled WGS sequence"/>
</dbReference>
<dbReference type="InterPro" id="IPR036249">
    <property type="entry name" value="Thioredoxin-like_sf"/>
</dbReference>
<dbReference type="InterPro" id="IPR040079">
    <property type="entry name" value="Glutathione_S-Trfase"/>
</dbReference>
<dbReference type="InterPro" id="IPR004045">
    <property type="entry name" value="Glutathione_S-Trfase_N"/>
</dbReference>
<dbReference type="OrthoDB" id="9794721at2"/>
<feature type="domain" description="GST C-terminal" evidence="3">
    <location>
        <begin position="84"/>
        <end position="217"/>
    </location>
</feature>
<reference evidence="4 5" key="1">
    <citation type="submission" date="2016-07" db="EMBL/GenBank/DDBJ databases">
        <authorList>
            <person name="Lefevre C.T."/>
        </authorList>
    </citation>
    <scope>NUCLEOTIDE SEQUENCE [LARGE SCALE GENOMIC DNA]</scope>
    <source>
        <strain evidence="4">PR1</strain>
    </source>
</reference>
<dbReference type="GO" id="GO:0006749">
    <property type="term" value="P:glutathione metabolic process"/>
    <property type="evidence" value="ECO:0007669"/>
    <property type="project" value="TreeGrafter"/>
</dbReference>
<dbReference type="InterPro" id="IPR004046">
    <property type="entry name" value="GST_C"/>
</dbReference>
<dbReference type="Pfam" id="PF00043">
    <property type="entry name" value="GST_C"/>
    <property type="match status" value="1"/>
</dbReference>
<proteinExistence type="predicted"/>
<evidence type="ECO:0000313" key="5">
    <source>
        <dbReference type="Proteomes" id="UP000231658"/>
    </source>
</evidence>
<evidence type="ECO:0000259" key="3">
    <source>
        <dbReference type="PROSITE" id="PS50405"/>
    </source>
</evidence>
<dbReference type="Gene3D" id="3.40.30.10">
    <property type="entry name" value="Glutaredoxin"/>
    <property type="match status" value="1"/>
</dbReference>
<dbReference type="SFLD" id="SFLDG00358">
    <property type="entry name" value="Main_(cytGST)"/>
    <property type="match status" value="1"/>
</dbReference>
<accession>A0A1C3RIR3</accession>
<dbReference type="SUPFAM" id="SSF47616">
    <property type="entry name" value="GST C-terminal domain-like"/>
    <property type="match status" value="1"/>
</dbReference>
<gene>
    <name evidence="4" type="ORF">MTBPR1_40179</name>
</gene>
<dbReference type="PROSITE" id="PS50405">
    <property type="entry name" value="GST_CTER"/>
    <property type="match status" value="1"/>
</dbReference>
<dbReference type="AlphaFoldDB" id="A0A1C3RIR3"/>
<dbReference type="PROSITE" id="PS50404">
    <property type="entry name" value="GST_NTER"/>
    <property type="match status" value="1"/>
</dbReference>
<dbReference type="Gene3D" id="1.20.1050.10">
    <property type="match status" value="1"/>
</dbReference>
<dbReference type="STRING" id="1867952.MTBPR1_40179"/>
<dbReference type="Pfam" id="PF13409">
    <property type="entry name" value="GST_N_2"/>
    <property type="match status" value="1"/>
</dbReference>
<name>A0A1C3RIR3_9PROT</name>
<keyword evidence="4" id="KW-0808">Transferase</keyword>
<dbReference type="CDD" id="cd00570">
    <property type="entry name" value="GST_N_family"/>
    <property type="match status" value="1"/>
</dbReference>
<comment type="subunit">
    <text evidence="1">Homodimer.</text>
</comment>
<evidence type="ECO:0000259" key="2">
    <source>
        <dbReference type="PROSITE" id="PS50404"/>
    </source>
</evidence>
<sequence>MRRLYHQPFDPLSRKIRLLLAEKKLECTCVVEPVWERRETFLALNPAGEVPVLVEPEGRPIWDDVAICEYLEEVYPLVNLLGTNADQRAEVRRLIAWFDKKFAAEVSKNLVGEKISKRFIAGATPNSSAIRAGKQNVHYHLDYIGYLTEQRNWLAGTELSLADITAAAHISCVDYLGDIPWKDHPGAHDWYARFKSRPCMRDILQDSVSGVQAARHYADLDF</sequence>
<dbReference type="EMBL" id="FLYE01000034">
    <property type="protein sequence ID" value="SCA57156.1"/>
    <property type="molecule type" value="Genomic_DNA"/>
</dbReference>
<dbReference type="PANTHER" id="PTHR43969">
    <property type="entry name" value="GLUTATHIONE S TRANSFERASE D10, ISOFORM A-RELATED"/>
    <property type="match status" value="1"/>
</dbReference>
<dbReference type="RefSeq" id="WP_069189198.1">
    <property type="nucleotide sequence ID" value="NZ_FLYE01000034.1"/>
</dbReference>
<dbReference type="InterPro" id="IPR010987">
    <property type="entry name" value="Glutathione-S-Trfase_C-like"/>
</dbReference>
<dbReference type="PANTHER" id="PTHR43969:SF9">
    <property type="entry name" value="GLUTATHIONE S TRANSFERASE D10, ISOFORM A-RELATED"/>
    <property type="match status" value="1"/>
</dbReference>
<organism evidence="4 5">
    <name type="scientific">Candidatus Terasakiella magnetica</name>
    <dbReference type="NCBI Taxonomy" id="1867952"/>
    <lineage>
        <taxon>Bacteria</taxon>
        <taxon>Pseudomonadati</taxon>
        <taxon>Pseudomonadota</taxon>
        <taxon>Alphaproteobacteria</taxon>
        <taxon>Rhodospirillales</taxon>
        <taxon>Terasakiellaceae</taxon>
        <taxon>Terasakiella</taxon>
    </lineage>
</organism>
<protein>
    <submittedName>
        <fullName evidence="4">Glutathione S-transferase</fullName>
    </submittedName>
</protein>
<dbReference type="InterPro" id="IPR036282">
    <property type="entry name" value="Glutathione-S-Trfase_C_sf"/>
</dbReference>
<dbReference type="SUPFAM" id="SSF52833">
    <property type="entry name" value="Thioredoxin-like"/>
    <property type="match status" value="1"/>
</dbReference>
<evidence type="ECO:0000313" key="4">
    <source>
        <dbReference type="EMBL" id="SCA57156.1"/>
    </source>
</evidence>
<feature type="domain" description="GST N-terminal" evidence="2">
    <location>
        <begin position="1"/>
        <end position="79"/>
    </location>
</feature>
<dbReference type="SFLD" id="SFLDS00019">
    <property type="entry name" value="Glutathione_Transferase_(cytos"/>
    <property type="match status" value="1"/>
</dbReference>
<dbReference type="CDD" id="cd00299">
    <property type="entry name" value="GST_C_family"/>
    <property type="match status" value="1"/>
</dbReference>
<dbReference type="GO" id="GO:0004364">
    <property type="term" value="F:glutathione transferase activity"/>
    <property type="evidence" value="ECO:0007669"/>
    <property type="project" value="TreeGrafter"/>
</dbReference>